<evidence type="ECO:0000259" key="2">
    <source>
        <dbReference type="Pfam" id="PF05299"/>
    </source>
</evidence>
<keyword evidence="5" id="KW-1185">Reference proteome</keyword>
<name>A0ABW9WRQ7_9BURK</name>
<dbReference type="InterPro" id="IPR007963">
    <property type="entry name" value="Peptidase_M61_catalytic"/>
</dbReference>
<feature type="chain" id="PRO_5046245886" evidence="1">
    <location>
        <begin position="20"/>
        <end position="645"/>
    </location>
</feature>
<dbReference type="InterPro" id="IPR024191">
    <property type="entry name" value="Peptidase_M61"/>
</dbReference>
<proteinExistence type="predicted"/>
<protein>
    <submittedName>
        <fullName evidence="4">Peptidase M61</fullName>
    </submittedName>
</protein>
<dbReference type="Gene3D" id="1.10.390.10">
    <property type="entry name" value="Neutral Protease Domain 2"/>
    <property type="match status" value="1"/>
</dbReference>
<evidence type="ECO:0000313" key="4">
    <source>
        <dbReference type="EMBL" id="MYN43120.1"/>
    </source>
</evidence>
<sequence>MKKLLLPLLTLACVVPVYASVGPQPAPAAPAIAAPRDIPFKGDITLKVDASDSVHKIFRVRETIPVQKAGAMVLLYPQWETGSHSVTQEAAPLAGLIIKAGARKLEWRRDVVNPFAFHIDVPAGTRELQLEFQYLPAANGPKLISRDMLTLPWSKVALYPAGWLIRNIGVQAELTMPEGFQFSTSLETAQANANRVSFKPASFEDLADAPVYAGRYYKRVELTNAPAIPVRLNMFGDNEAALDLPPALVDKFRAMATAVPQLFRSQHYRHFDLLMSLSDVMPSGGGYEHQESTEINVSANYARDVGEQVLMSNLVAHEFIHAWNGRTRQPADLWTPNLNLPMRGSMLWVYEGQTEFWAHVMSRRLGLRTAEQSLDALAVDASLMANRPGRAWKSLQDSTVDALYMPARPVHWRDWQRREDYYPEGVMLWLDVDMLLRELSGGRKSMLDFAATFFGPGHNSRTISTYNFDDICKALNRIAPYDWAAYFNTRLNAHDDTHLLDGLKRGGYQLVYTDQPTDFFVLHEADLGGTDLSNSLGLVIGKKGAVKSVAWEGPAFKAGISLGARLTAVAGKPYTDDILKQAIRDAAISKQPIELSFDADGASHTVSIAYFDSLRYPRLQRISGTADRLQSLLAPSSETNKDMRK</sequence>
<dbReference type="InterPro" id="IPR040756">
    <property type="entry name" value="Peptidase_M61_N"/>
</dbReference>
<dbReference type="EMBL" id="WWCS01000032">
    <property type="protein sequence ID" value="MYN43120.1"/>
    <property type="molecule type" value="Genomic_DNA"/>
</dbReference>
<feature type="signal peptide" evidence="1">
    <location>
        <begin position="1"/>
        <end position="19"/>
    </location>
</feature>
<dbReference type="Pfam" id="PF17899">
    <property type="entry name" value="Peptidase_M61_N"/>
    <property type="match status" value="1"/>
</dbReference>
<dbReference type="Gene3D" id="2.60.40.3650">
    <property type="match status" value="1"/>
</dbReference>
<dbReference type="RefSeq" id="WP_161047979.1">
    <property type="nucleotide sequence ID" value="NZ_WWCS01000032.1"/>
</dbReference>
<evidence type="ECO:0000259" key="3">
    <source>
        <dbReference type="Pfam" id="PF17899"/>
    </source>
</evidence>
<comment type="caution">
    <text evidence="4">The sequence shown here is derived from an EMBL/GenBank/DDBJ whole genome shotgun (WGS) entry which is preliminary data.</text>
</comment>
<feature type="domain" description="Peptidase M61 N-terminal" evidence="3">
    <location>
        <begin position="46"/>
        <end position="215"/>
    </location>
</feature>
<evidence type="ECO:0000313" key="5">
    <source>
        <dbReference type="Proteomes" id="UP000466332"/>
    </source>
</evidence>
<organism evidence="4 5">
    <name type="scientific">Duganella margarita</name>
    <dbReference type="NCBI Taxonomy" id="2692170"/>
    <lineage>
        <taxon>Bacteria</taxon>
        <taxon>Pseudomonadati</taxon>
        <taxon>Pseudomonadota</taxon>
        <taxon>Betaproteobacteria</taxon>
        <taxon>Burkholderiales</taxon>
        <taxon>Oxalobacteraceae</taxon>
        <taxon>Telluria group</taxon>
        <taxon>Duganella</taxon>
    </lineage>
</organism>
<gene>
    <name evidence="4" type="ORF">GTP55_27630</name>
</gene>
<dbReference type="SUPFAM" id="SSF50156">
    <property type="entry name" value="PDZ domain-like"/>
    <property type="match status" value="1"/>
</dbReference>
<feature type="domain" description="Peptidase M61 catalytic" evidence="2">
    <location>
        <begin position="313"/>
        <end position="427"/>
    </location>
</feature>
<accession>A0ABW9WRQ7</accession>
<dbReference type="PIRSF" id="PIRSF016493">
    <property type="entry name" value="Glycyl_aminpptds"/>
    <property type="match status" value="1"/>
</dbReference>
<keyword evidence="1" id="KW-0732">Signal</keyword>
<dbReference type="Gene3D" id="2.30.42.10">
    <property type="match status" value="1"/>
</dbReference>
<dbReference type="InterPro" id="IPR027268">
    <property type="entry name" value="Peptidase_M4/M1_CTD_sf"/>
</dbReference>
<dbReference type="Pfam" id="PF05299">
    <property type="entry name" value="Peptidase_M61"/>
    <property type="match status" value="1"/>
</dbReference>
<dbReference type="Proteomes" id="UP000466332">
    <property type="component" value="Unassembled WGS sequence"/>
</dbReference>
<evidence type="ECO:0000256" key="1">
    <source>
        <dbReference type="SAM" id="SignalP"/>
    </source>
</evidence>
<reference evidence="4 5" key="1">
    <citation type="submission" date="2019-12" db="EMBL/GenBank/DDBJ databases">
        <title>Novel species isolated from a subtropical stream in China.</title>
        <authorList>
            <person name="Lu H."/>
        </authorList>
    </citation>
    <scope>NUCLEOTIDE SEQUENCE [LARGE SCALE GENOMIC DNA]</scope>
    <source>
        <strain evidence="4 5">FT109W</strain>
    </source>
</reference>
<dbReference type="InterPro" id="IPR036034">
    <property type="entry name" value="PDZ_sf"/>
</dbReference>